<evidence type="ECO:0000313" key="1">
    <source>
        <dbReference type="EMBL" id="ATZ32573.1"/>
    </source>
</evidence>
<dbReference type="Proteomes" id="UP000236551">
    <property type="component" value="Chromosome"/>
</dbReference>
<accession>A0A2H4TSP4</accession>
<dbReference type="AlphaFoldDB" id="A0A2H4TSP4"/>
<evidence type="ECO:0000313" key="2">
    <source>
        <dbReference type="Proteomes" id="UP000236551"/>
    </source>
</evidence>
<dbReference type="EMBL" id="CP024978">
    <property type="protein sequence ID" value="ATZ32573.1"/>
    <property type="molecule type" value="Genomic_DNA"/>
</dbReference>
<reference evidence="1 2" key="1">
    <citation type="submission" date="2017-11" db="EMBL/GenBank/DDBJ databases">
        <title>Escherichia coli CV839-15 Genome sequencing and assembly.</title>
        <authorList>
            <person name="Li Z."/>
            <person name="Song N."/>
            <person name="Li W."/>
            <person name="Philip H.R."/>
            <person name="Bu Z."/>
            <person name="Siguo L."/>
        </authorList>
    </citation>
    <scope>NUCLEOTIDE SEQUENCE [LARGE SCALE GENOMIC DNA]</scope>
    <source>
        <strain evidence="1 2">CV839-15</strain>
    </source>
</reference>
<proteinExistence type="predicted"/>
<organism evidence="1 2">
    <name type="scientific">Escherichia coli</name>
    <dbReference type="NCBI Taxonomy" id="562"/>
    <lineage>
        <taxon>Bacteria</taxon>
        <taxon>Pseudomonadati</taxon>
        <taxon>Pseudomonadota</taxon>
        <taxon>Gammaproteobacteria</taxon>
        <taxon>Enterobacterales</taxon>
        <taxon>Enterobacteriaceae</taxon>
        <taxon>Escherichia</taxon>
    </lineage>
</organism>
<gene>
    <name evidence="1" type="ORF">CV83915_02251</name>
</gene>
<sequence length="41" mass="4252">MAGGSLRPAGVGVTLPDAVLRTLFGLKNHSYSINCNVMYAG</sequence>
<protein>
    <submittedName>
        <fullName evidence="1">Uncharacterized protein</fullName>
    </submittedName>
</protein>
<name>A0A2H4TSP4_ECOLX</name>